<comment type="caution">
    <text evidence="1">The sequence shown here is derived from an EMBL/GenBank/DDBJ whole genome shotgun (WGS) entry which is preliminary data.</text>
</comment>
<protein>
    <recommendedName>
        <fullName evidence="3">Thioesterase</fullName>
    </recommendedName>
</protein>
<keyword evidence="2" id="KW-1185">Reference proteome</keyword>
<dbReference type="Pfam" id="PF13279">
    <property type="entry name" value="4HBT_2"/>
    <property type="match status" value="1"/>
</dbReference>
<accession>A0ABP0BGZ6</accession>
<evidence type="ECO:0000313" key="2">
    <source>
        <dbReference type="Proteomes" id="UP001642405"/>
    </source>
</evidence>
<evidence type="ECO:0008006" key="3">
    <source>
        <dbReference type="Google" id="ProtNLM"/>
    </source>
</evidence>
<evidence type="ECO:0000313" key="1">
    <source>
        <dbReference type="EMBL" id="CAK7218775.1"/>
    </source>
</evidence>
<dbReference type="EMBL" id="CAWUHB010000016">
    <property type="protein sequence ID" value="CAK7218775.1"/>
    <property type="molecule type" value="Genomic_DNA"/>
</dbReference>
<reference evidence="1 2" key="1">
    <citation type="submission" date="2024-01" db="EMBL/GenBank/DDBJ databases">
        <authorList>
            <person name="Allen C."/>
            <person name="Tagirdzhanova G."/>
        </authorList>
    </citation>
    <scope>NUCLEOTIDE SEQUENCE [LARGE SCALE GENOMIC DNA]</scope>
</reference>
<name>A0ABP0BGZ6_9PEZI</name>
<dbReference type="InterPro" id="IPR029069">
    <property type="entry name" value="HotDog_dom_sf"/>
</dbReference>
<organism evidence="1 2">
    <name type="scientific">Sporothrix curviconia</name>
    <dbReference type="NCBI Taxonomy" id="1260050"/>
    <lineage>
        <taxon>Eukaryota</taxon>
        <taxon>Fungi</taxon>
        <taxon>Dikarya</taxon>
        <taxon>Ascomycota</taxon>
        <taxon>Pezizomycotina</taxon>
        <taxon>Sordariomycetes</taxon>
        <taxon>Sordariomycetidae</taxon>
        <taxon>Ophiostomatales</taxon>
        <taxon>Ophiostomataceae</taxon>
        <taxon>Sporothrix</taxon>
    </lineage>
</organism>
<dbReference type="SUPFAM" id="SSF54637">
    <property type="entry name" value="Thioesterase/thiol ester dehydrase-isomerase"/>
    <property type="match status" value="1"/>
</dbReference>
<gene>
    <name evidence="1" type="ORF">SCUCBS95973_003598</name>
</gene>
<proteinExistence type="predicted"/>
<dbReference type="Gene3D" id="3.10.129.10">
    <property type="entry name" value="Hotdog Thioesterase"/>
    <property type="match status" value="1"/>
</dbReference>
<dbReference type="Proteomes" id="UP001642405">
    <property type="component" value="Unassembled WGS sequence"/>
</dbReference>
<sequence length="176" mass="20611">MPPLPPVRWLADLRARAHVNNVVYARYAESSRVNWVNHFALHIDPARSEQWRGLMQAETPMTYPDSISVYHKLRVSPEEDPRTTSLLLDCMVLSHSHKRIAARLYEDVSFYDYRIAAKTQMPEFVRTVLTDIWHQQQQEMAQARSRIWELVALVERLEKQTWDRIDAVEDNGQAAV</sequence>